<dbReference type="InterPro" id="IPR051673">
    <property type="entry name" value="SSDNA_exonuclease_RecJ"/>
</dbReference>
<evidence type="ECO:0000256" key="2">
    <source>
        <dbReference type="ARBA" id="ARBA00019841"/>
    </source>
</evidence>
<dbReference type="GO" id="GO:0004527">
    <property type="term" value="F:exonuclease activity"/>
    <property type="evidence" value="ECO:0007669"/>
    <property type="project" value="UniProtKB-KW"/>
</dbReference>
<keyword evidence="10" id="KW-1185">Reference proteome</keyword>
<feature type="domain" description="RecJ OB" evidence="8">
    <location>
        <begin position="498"/>
        <end position="607"/>
    </location>
</feature>
<evidence type="ECO:0000313" key="10">
    <source>
        <dbReference type="Proteomes" id="UP000245124"/>
    </source>
</evidence>
<dbReference type="InterPro" id="IPR041122">
    <property type="entry name" value="RecJ_OB"/>
</dbReference>
<evidence type="ECO:0000259" key="7">
    <source>
        <dbReference type="Pfam" id="PF02272"/>
    </source>
</evidence>
<feature type="domain" description="DHHA1" evidence="7">
    <location>
        <begin position="366"/>
        <end position="483"/>
    </location>
</feature>
<keyword evidence="5 9" id="KW-0269">Exonuclease</keyword>
<keyword evidence="3" id="KW-0540">Nuclease</keyword>
<evidence type="ECO:0000256" key="1">
    <source>
        <dbReference type="ARBA" id="ARBA00005915"/>
    </source>
</evidence>
<dbReference type="Pfam" id="PF17768">
    <property type="entry name" value="RecJ_OB"/>
    <property type="match status" value="1"/>
</dbReference>
<gene>
    <name evidence="9" type="ORF">NIES4072_48360</name>
</gene>
<dbReference type="InterPro" id="IPR038763">
    <property type="entry name" value="DHH_sf"/>
</dbReference>
<evidence type="ECO:0000256" key="4">
    <source>
        <dbReference type="ARBA" id="ARBA00022801"/>
    </source>
</evidence>
<dbReference type="Proteomes" id="UP000245124">
    <property type="component" value="Unassembled WGS sequence"/>
</dbReference>
<dbReference type="SUPFAM" id="SSF64182">
    <property type="entry name" value="DHH phosphoesterases"/>
    <property type="match status" value="1"/>
</dbReference>
<evidence type="ECO:0000259" key="6">
    <source>
        <dbReference type="Pfam" id="PF01368"/>
    </source>
</evidence>
<proteinExistence type="inferred from homology"/>
<dbReference type="GO" id="GO:0003676">
    <property type="term" value="F:nucleic acid binding"/>
    <property type="evidence" value="ECO:0007669"/>
    <property type="project" value="InterPro"/>
</dbReference>
<dbReference type="RefSeq" id="WP_109011109.1">
    <property type="nucleotide sequence ID" value="NZ_BDUD01000001.1"/>
</dbReference>
<organism evidence="9 10">
    <name type="scientific">Nostoc commune NIES-4072</name>
    <dbReference type="NCBI Taxonomy" id="2005467"/>
    <lineage>
        <taxon>Bacteria</taxon>
        <taxon>Bacillati</taxon>
        <taxon>Cyanobacteriota</taxon>
        <taxon>Cyanophyceae</taxon>
        <taxon>Nostocales</taxon>
        <taxon>Nostocaceae</taxon>
        <taxon>Nostoc</taxon>
    </lineage>
</organism>
<protein>
    <recommendedName>
        <fullName evidence="2">Single-stranded-DNA-specific exonuclease RecJ</fullName>
    </recommendedName>
</protein>
<name>A0A2R5FY52_NOSCO</name>
<dbReference type="PANTHER" id="PTHR30255:SF2">
    <property type="entry name" value="SINGLE-STRANDED-DNA-SPECIFIC EXONUCLEASE RECJ"/>
    <property type="match status" value="1"/>
</dbReference>
<accession>A0A2R5FY52</accession>
<dbReference type="InterPro" id="IPR003156">
    <property type="entry name" value="DHHA1_dom"/>
</dbReference>
<evidence type="ECO:0000256" key="3">
    <source>
        <dbReference type="ARBA" id="ARBA00022722"/>
    </source>
</evidence>
<comment type="similarity">
    <text evidence="1">Belongs to the RecJ family.</text>
</comment>
<evidence type="ECO:0000259" key="8">
    <source>
        <dbReference type="Pfam" id="PF17768"/>
    </source>
</evidence>
<dbReference type="InterPro" id="IPR001667">
    <property type="entry name" value="DDH_dom"/>
</dbReference>
<keyword evidence="4" id="KW-0378">Hydrolase</keyword>
<sequence length="806" mass="90154">MPEQQQWIIAATEQPPEWFIQAVKQYTPASSGIYAAQLLWQRGIKDHQQLTAFINHKAYQPASPFEFGQEMHLAIARLQQAYNIKEKIAIWGDFDADGITATSLLWDGLGQFFTQNTQLIYYIPNRLKESHGLNNQGIDNLAKQGCKLIVTCDTGSTNIEEIIYAKQLGIDVIVTDHHTLPAERPPVAAIINPRYLPREHHLFNLSGVAVAYKLVEGLYQSLPNIAKHPLEDLLDLVAVGLIADLVQLSGDCRYLAQMGIQRLQADFQQPAAARRRPGVGRLLELCQKSGDRPTDISFGLGPRINAVSRIQGDASFCVELLTSRDAKRCNELAEVTELANTRRKSLQKDVQAQVAQKLTQLDLSTTSVIVLEDAQWPAGVLGLVAGQVAQETGRPTILLSTEGLGTGDWELGTGQEFSQSPIPNPQSLARGSARSVNSVDLYQLVKDQAHLLHRFGGHPFAAGLSLLVENIPLFTAAINQQLRQSLGSTTLTPTVQADLTVTVADLGKELFLEMKLLEPCGMGNPVPKLLIQNCWFENSWHRNQQDWQGKKVQYIKTEFDIRDDSSRSAFPGIWWGHYKDELPIGRCDCIAELDYNTFKKRYEIRLIAVRPSVNSAHRTQNGLNAPRSLTPLILDLRNQEHSALGTQHSALIIEDCPTNWDDLRAWLRRCLTISSSQQLAIAWSKPNLQPPNQIWLTLVGIAKYLSRTNQLVTRVQLLEKIGITDQTLLVGIKALKYLGFTVKRQDRYLQITWHPSDNAENLAEAAVERFLDAIREEQFQREYFAEVPLSTIVAIASSDNYMGTNF</sequence>
<dbReference type="Pfam" id="PF01368">
    <property type="entry name" value="DHH"/>
    <property type="match status" value="1"/>
</dbReference>
<evidence type="ECO:0000313" key="9">
    <source>
        <dbReference type="EMBL" id="GBG21153.1"/>
    </source>
</evidence>
<dbReference type="Pfam" id="PF02272">
    <property type="entry name" value="DHHA1"/>
    <property type="match status" value="1"/>
</dbReference>
<dbReference type="OrthoDB" id="9809852at2"/>
<dbReference type="PANTHER" id="PTHR30255">
    <property type="entry name" value="SINGLE-STRANDED-DNA-SPECIFIC EXONUCLEASE RECJ"/>
    <property type="match status" value="1"/>
</dbReference>
<dbReference type="Gene3D" id="3.90.1640.30">
    <property type="match status" value="1"/>
</dbReference>
<dbReference type="EMBL" id="BDUD01000001">
    <property type="protein sequence ID" value="GBG21153.1"/>
    <property type="molecule type" value="Genomic_DNA"/>
</dbReference>
<feature type="domain" description="DDH" evidence="6">
    <location>
        <begin position="87"/>
        <end position="240"/>
    </location>
</feature>
<dbReference type="Gene3D" id="3.10.310.30">
    <property type="match status" value="1"/>
</dbReference>
<comment type="caution">
    <text evidence="9">The sequence shown here is derived from an EMBL/GenBank/DDBJ whole genome shotgun (WGS) entry which is preliminary data.</text>
</comment>
<evidence type="ECO:0000256" key="5">
    <source>
        <dbReference type="ARBA" id="ARBA00022839"/>
    </source>
</evidence>
<dbReference type="AlphaFoldDB" id="A0A2R5FY52"/>
<reference evidence="9 10" key="1">
    <citation type="submission" date="2017-06" db="EMBL/GenBank/DDBJ databases">
        <title>Genome sequencing of cyanobaciteial culture collection at National Institute for Environmental Studies (NIES).</title>
        <authorList>
            <person name="Hirose Y."/>
            <person name="Shimura Y."/>
            <person name="Fujisawa T."/>
            <person name="Nakamura Y."/>
            <person name="Kawachi M."/>
        </authorList>
    </citation>
    <scope>NUCLEOTIDE SEQUENCE [LARGE SCALE GENOMIC DNA]</scope>
    <source>
        <strain evidence="9 10">NIES-4072</strain>
    </source>
</reference>